<dbReference type="EC" id="3.2.1.52" evidence="7"/>
<keyword evidence="3" id="KW-0732">Signal</keyword>
<dbReference type="Gene3D" id="3.30.379.10">
    <property type="entry name" value="Chitobiase/beta-hexosaminidase domain 2-like"/>
    <property type="match status" value="1"/>
</dbReference>
<keyword evidence="12" id="KW-1185">Reference proteome</keyword>
<keyword evidence="4 7" id="KW-0378">Hydrolase</keyword>
<dbReference type="GeneID" id="109406422"/>
<dbReference type="PIRSF" id="PIRSF001093">
    <property type="entry name" value="B-hxosamndse_ab_euk"/>
    <property type="match status" value="1"/>
</dbReference>
<evidence type="ECO:0000313" key="11">
    <source>
        <dbReference type="EnsemblMetazoa" id="AALFPA23_025130.P37453"/>
    </source>
</evidence>
<dbReference type="Proteomes" id="UP000069940">
    <property type="component" value="Unassembled WGS sequence"/>
</dbReference>
<keyword evidence="6 7" id="KW-0326">Glycosidase</keyword>
<dbReference type="SUPFAM" id="SSF51445">
    <property type="entry name" value="(Trans)glycosidases"/>
    <property type="match status" value="1"/>
</dbReference>
<dbReference type="InterPro" id="IPR025705">
    <property type="entry name" value="Beta_hexosaminidase_sua/sub"/>
</dbReference>
<evidence type="ECO:0000256" key="2">
    <source>
        <dbReference type="ARBA" id="ARBA00006285"/>
    </source>
</evidence>
<evidence type="ECO:0000256" key="7">
    <source>
        <dbReference type="PIRNR" id="PIRNR001093"/>
    </source>
</evidence>
<evidence type="ECO:0000256" key="8">
    <source>
        <dbReference type="SAM" id="Phobius"/>
    </source>
</evidence>
<evidence type="ECO:0000256" key="6">
    <source>
        <dbReference type="ARBA" id="ARBA00023295"/>
    </source>
</evidence>
<dbReference type="PANTHER" id="PTHR22600">
    <property type="entry name" value="BETA-HEXOSAMINIDASE"/>
    <property type="match status" value="1"/>
</dbReference>
<name>A0ABM2A767_AEDAL</name>
<dbReference type="EnsemblMetazoa" id="AALFPA23_025130.R37453">
    <property type="protein sequence ID" value="AALFPA23_025130.P37453"/>
    <property type="gene ID" value="AALFPA23_025130"/>
</dbReference>
<dbReference type="CDD" id="cd06562">
    <property type="entry name" value="GH20_HexA_HexB-like"/>
    <property type="match status" value="1"/>
</dbReference>
<sequence>MKSVDLVHVSLVVSFVTVVMVAIFITAASYSTGVNTGLGSAAPVWGYRCVNSRCQKVALDDEPTRDKAVSLSVCRLYCDGVFGSVWPRPTGDFRLGNNLIRVNPAAIEFQWGERYEALNKYWDESVERFRGQLLKKAAGEEIRSGGKKVAVKVEVSEDTMTLNHETDESYKLVIRGAEGEEVQVTIEAQNYFGARHALETLAQLMVFDDIRNELQVVADVEIQDVPTYPHRGLALDTSRNYVSVSAIKKTIDALAMVKMNVFHWHITDSQSFPLVIKSQPTLHTFGAYSRKQIYTATDVQDIVQYALARGVRVIPELDAPAHVGEGWEKTNLTTCFNFQPWTKYCVEPPCGQLDPTKDKVYDVLEDIYREMNAMFTHSDVFHMGGDEVSLSCWNSSVEVQQWMKAQGWGLEESDFLKLWNHFQTKALERLDKSLTDKRPIVMWTSRLTEEPYVDKYLDSDRYIIQIWTTGDDPKIAALLEKGYKLIMSNYDALYLDCGFAGWVQGGNNWCSPYIGWQKVYNNDLKSLGGQYASQILGAEAALWTEQADHHSLDGRFWPRVSALAERLWTDPSEGWQSADSRMLVHRERLVENGIAAESLQPQWCLQNEGECPIVQAP</sequence>
<evidence type="ECO:0000256" key="3">
    <source>
        <dbReference type="ARBA" id="ARBA00022729"/>
    </source>
</evidence>
<keyword evidence="8" id="KW-0472">Membrane</keyword>
<protein>
    <recommendedName>
        <fullName evidence="7">Beta-hexosaminidase</fullName>
        <ecNumber evidence="7">3.2.1.52</ecNumber>
    </recommendedName>
</protein>
<evidence type="ECO:0000256" key="5">
    <source>
        <dbReference type="ARBA" id="ARBA00023180"/>
    </source>
</evidence>
<feature type="transmembrane region" description="Helical" evidence="8">
    <location>
        <begin position="7"/>
        <end position="30"/>
    </location>
</feature>
<dbReference type="PRINTS" id="PR00738">
    <property type="entry name" value="GLHYDRLASE20"/>
</dbReference>
<reference evidence="11" key="2">
    <citation type="submission" date="2025-05" db="UniProtKB">
        <authorList>
            <consortium name="EnsemblMetazoa"/>
        </authorList>
    </citation>
    <scope>IDENTIFICATION</scope>
    <source>
        <strain evidence="11">Foshan</strain>
    </source>
</reference>
<dbReference type="SUPFAM" id="SSF55545">
    <property type="entry name" value="beta-N-acetylhexosaminidase-like domain"/>
    <property type="match status" value="1"/>
</dbReference>
<comment type="similarity">
    <text evidence="2 7">Belongs to the glycosyl hydrolase 20 family.</text>
</comment>
<dbReference type="Pfam" id="PF00728">
    <property type="entry name" value="Glyco_hydro_20"/>
    <property type="match status" value="1"/>
</dbReference>
<proteinExistence type="inferred from homology"/>
<feature type="domain" description="Glycoside hydrolase family 20 catalytic" evidence="9">
    <location>
        <begin position="228"/>
        <end position="570"/>
    </location>
</feature>
<feature type="domain" description="Beta-hexosaminidase eukaryotic type N-terminal" evidence="10">
    <location>
        <begin position="85"/>
        <end position="204"/>
    </location>
</feature>
<evidence type="ECO:0000256" key="4">
    <source>
        <dbReference type="ARBA" id="ARBA00022801"/>
    </source>
</evidence>
<dbReference type="RefSeq" id="XP_029725716.1">
    <property type="nucleotide sequence ID" value="XM_029869856.2"/>
</dbReference>
<keyword evidence="8" id="KW-0812">Transmembrane</keyword>
<dbReference type="Pfam" id="PF14845">
    <property type="entry name" value="Glycohydro_20b2"/>
    <property type="match status" value="1"/>
</dbReference>
<dbReference type="PANTHER" id="PTHR22600:SF26">
    <property type="entry name" value="BETA-N-ACETYLHEXOSAMINIDASE"/>
    <property type="match status" value="1"/>
</dbReference>
<dbReference type="Gene3D" id="3.20.20.80">
    <property type="entry name" value="Glycosidases"/>
    <property type="match status" value="1"/>
</dbReference>
<dbReference type="InterPro" id="IPR017853">
    <property type="entry name" value="GH"/>
</dbReference>
<accession>A0ABM2A767</accession>
<evidence type="ECO:0000313" key="12">
    <source>
        <dbReference type="Proteomes" id="UP000069940"/>
    </source>
</evidence>
<evidence type="ECO:0000259" key="9">
    <source>
        <dbReference type="Pfam" id="PF00728"/>
    </source>
</evidence>
<keyword evidence="8" id="KW-1133">Transmembrane helix</keyword>
<evidence type="ECO:0000256" key="1">
    <source>
        <dbReference type="ARBA" id="ARBA00001231"/>
    </source>
</evidence>
<keyword evidence="5" id="KW-0325">Glycoprotein</keyword>
<dbReference type="InterPro" id="IPR029018">
    <property type="entry name" value="Hex-like_dom2"/>
</dbReference>
<evidence type="ECO:0000259" key="10">
    <source>
        <dbReference type="Pfam" id="PF14845"/>
    </source>
</evidence>
<dbReference type="InterPro" id="IPR029019">
    <property type="entry name" value="HEX_eukaryotic_N"/>
</dbReference>
<dbReference type="InterPro" id="IPR015883">
    <property type="entry name" value="Glyco_hydro_20_cat"/>
</dbReference>
<organism evidence="11 12">
    <name type="scientific">Aedes albopictus</name>
    <name type="common">Asian tiger mosquito</name>
    <name type="synonym">Stegomyia albopicta</name>
    <dbReference type="NCBI Taxonomy" id="7160"/>
    <lineage>
        <taxon>Eukaryota</taxon>
        <taxon>Metazoa</taxon>
        <taxon>Ecdysozoa</taxon>
        <taxon>Arthropoda</taxon>
        <taxon>Hexapoda</taxon>
        <taxon>Insecta</taxon>
        <taxon>Pterygota</taxon>
        <taxon>Neoptera</taxon>
        <taxon>Endopterygota</taxon>
        <taxon>Diptera</taxon>
        <taxon>Nematocera</taxon>
        <taxon>Culicoidea</taxon>
        <taxon>Culicidae</taxon>
        <taxon>Culicinae</taxon>
        <taxon>Aedini</taxon>
        <taxon>Aedes</taxon>
        <taxon>Stegomyia</taxon>
    </lineage>
</organism>
<comment type="catalytic activity">
    <reaction evidence="1 7">
        <text>Hydrolysis of terminal non-reducing N-acetyl-D-hexosamine residues in N-acetyl-beta-D-hexosaminides.</text>
        <dbReference type="EC" id="3.2.1.52"/>
    </reaction>
</comment>
<reference evidence="12" key="1">
    <citation type="journal article" date="2015" name="Proc. Natl. Acad. Sci. U.S.A.">
        <title>Genome sequence of the Asian Tiger mosquito, Aedes albopictus, reveals insights into its biology, genetics, and evolution.</title>
        <authorList>
            <person name="Chen X.G."/>
            <person name="Jiang X."/>
            <person name="Gu J."/>
            <person name="Xu M."/>
            <person name="Wu Y."/>
            <person name="Deng Y."/>
            <person name="Zhang C."/>
            <person name="Bonizzoni M."/>
            <person name="Dermauw W."/>
            <person name="Vontas J."/>
            <person name="Armbruster P."/>
            <person name="Huang X."/>
            <person name="Yang Y."/>
            <person name="Zhang H."/>
            <person name="He W."/>
            <person name="Peng H."/>
            <person name="Liu Y."/>
            <person name="Wu K."/>
            <person name="Chen J."/>
            <person name="Lirakis M."/>
            <person name="Topalis P."/>
            <person name="Van Leeuwen T."/>
            <person name="Hall A.B."/>
            <person name="Jiang X."/>
            <person name="Thorpe C."/>
            <person name="Mueller R.L."/>
            <person name="Sun C."/>
            <person name="Waterhouse R.M."/>
            <person name="Yan G."/>
            <person name="Tu Z.J."/>
            <person name="Fang X."/>
            <person name="James A.A."/>
        </authorList>
    </citation>
    <scope>NUCLEOTIDE SEQUENCE [LARGE SCALE GENOMIC DNA]</scope>
    <source>
        <strain evidence="12">Foshan</strain>
    </source>
</reference>